<dbReference type="Proteomes" id="UP000070299">
    <property type="component" value="Unassembled WGS sequence"/>
</dbReference>
<dbReference type="PANTHER" id="PTHR39586:SF1">
    <property type="entry name" value="CYTOPLASMIC PROTEIN"/>
    <property type="match status" value="1"/>
</dbReference>
<dbReference type="SUPFAM" id="SSF158452">
    <property type="entry name" value="YqcC-like"/>
    <property type="match status" value="1"/>
</dbReference>
<dbReference type="PANTHER" id="PTHR39586">
    <property type="entry name" value="CYTOPLASMIC PROTEIN-RELATED"/>
    <property type="match status" value="1"/>
</dbReference>
<dbReference type="InterPro" id="IPR023376">
    <property type="entry name" value="YqcC-like_dom"/>
</dbReference>
<reference evidence="3" key="1">
    <citation type="submission" date="2016-02" db="EMBL/GenBank/DDBJ databases">
        <authorList>
            <person name="Schultz-Johansen M."/>
            <person name="Glaring M.A."/>
            <person name="Bech P.K."/>
            <person name="Stougaard P."/>
        </authorList>
    </citation>
    <scope>NUCLEOTIDE SEQUENCE [LARGE SCALE GENOMIC DNA]</scope>
    <source>
        <strain evidence="3">S66</strain>
    </source>
</reference>
<organism evidence="2 3">
    <name type="scientific">Paraglaciecola hydrolytica</name>
    <dbReference type="NCBI Taxonomy" id="1799789"/>
    <lineage>
        <taxon>Bacteria</taxon>
        <taxon>Pseudomonadati</taxon>
        <taxon>Pseudomonadota</taxon>
        <taxon>Gammaproteobacteria</taxon>
        <taxon>Alteromonadales</taxon>
        <taxon>Alteromonadaceae</taxon>
        <taxon>Paraglaciecola</taxon>
    </lineage>
</organism>
<dbReference type="Pfam" id="PF04287">
    <property type="entry name" value="DUF446"/>
    <property type="match status" value="1"/>
</dbReference>
<sequence>MPRSQREVETQLQKLATAMGELALWSESIPTEQAMLSNAPFACDSMAFEKWLQFIFIPKLNKCMQLKQPLPNQMGLYAMGEQCFSELKQRQLILPILRQIDQLFAE</sequence>
<dbReference type="OrthoDB" id="8794567at2"/>
<dbReference type="PIRSF" id="PIRSF006257">
    <property type="entry name" value="UCP006257"/>
    <property type="match status" value="1"/>
</dbReference>
<dbReference type="STRING" id="1799789.AX660_17510"/>
<accession>A0A135ZYW8</accession>
<dbReference type="Gene3D" id="1.20.1440.40">
    <property type="entry name" value="YqcC-like"/>
    <property type="match status" value="1"/>
</dbReference>
<dbReference type="InterPro" id="IPR036814">
    <property type="entry name" value="YqcC-like_sf"/>
</dbReference>
<protein>
    <recommendedName>
        <fullName evidence="1">YqcC-like domain-containing protein</fullName>
    </recommendedName>
</protein>
<dbReference type="RefSeq" id="WP_068378226.1">
    <property type="nucleotide sequence ID" value="NZ_LSNE01000007.1"/>
</dbReference>
<name>A0A135ZYW8_9ALTE</name>
<keyword evidence="3" id="KW-1185">Reference proteome</keyword>
<dbReference type="GO" id="GO:0044010">
    <property type="term" value="P:single-species biofilm formation"/>
    <property type="evidence" value="ECO:0007669"/>
    <property type="project" value="TreeGrafter"/>
</dbReference>
<dbReference type="InterPro" id="IPR007384">
    <property type="entry name" value="UCP006257"/>
</dbReference>
<proteinExistence type="predicted"/>
<gene>
    <name evidence="2" type="ORF">AX660_17510</name>
</gene>
<dbReference type="AlphaFoldDB" id="A0A135ZYW8"/>
<evidence type="ECO:0000259" key="1">
    <source>
        <dbReference type="Pfam" id="PF04287"/>
    </source>
</evidence>
<feature type="domain" description="YqcC-like" evidence="1">
    <location>
        <begin position="8"/>
        <end position="103"/>
    </location>
</feature>
<dbReference type="EMBL" id="LSNE01000007">
    <property type="protein sequence ID" value="KXI28176.1"/>
    <property type="molecule type" value="Genomic_DNA"/>
</dbReference>
<evidence type="ECO:0000313" key="2">
    <source>
        <dbReference type="EMBL" id="KXI28176.1"/>
    </source>
</evidence>
<evidence type="ECO:0000313" key="3">
    <source>
        <dbReference type="Proteomes" id="UP000070299"/>
    </source>
</evidence>
<comment type="caution">
    <text evidence="2">The sequence shown here is derived from an EMBL/GenBank/DDBJ whole genome shotgun (WGS) entry which is preliminary data.</text>
</comment>